<gene>
    <name evidence="3" type="ORF">GGR25_004820</name>
</gene>
<dbReference type="EMBL" id="JACIDS010000007">
    <property type="protein sequence ID" value="MBB3933742.1"/>
    <property type="molecule type" value="Genomic_DNA"/>
</dbReference>
<reference evidence="3 4" key="1">
    <citation type="submission" date="2020-08" db="EMBL/GenBank/DDBJ databases">
        <title>Genomic Encyclopedia of Type Strains, Phase IV (KMG-IV): sequencing the most valuable type-strain genomes for metagenomic binning, comparative biology and taxonomic classification.</title>
        <authorList>
            <person name="Goeker M."/>
        </authorList>
    </citation>
    <scope>NUCLEOTIDE SEQUENCE [LARGE SCALE GENOMIC DNA]</scope>
    <source>
        <strain evidence="3 4">DSM 25966</strain>
    </source>
</reference>
<evidence type="ECO:0000313" key="4">
    <source>
        <dbReference type="Proteomes" id="UP000553963"/>
    </source>
</evidence>
<dbReference type="Pfam" id="PF10907">
    <property type="entry name" value="DUF2749"/>
    <property type="match status" value="1"/>
</dbReference>
<dbReference type="NCBIfam" id="TIGR04361">
    <property type="entry name" value="TrbK_Ti"/>
    <property type="match status" value="1"/>
</dbReference>
<proteinExistence type="predicted"/>
<dbReference type="InterPro" id="IPR024475">
    <property type="entry name" value="TrbJ/K_C"/>
</dbReference>
<dbReference type="AlphaFoldDB" id="A0A840AVN2"/>
<feature type="compositionally biased region" description="Basic and acidic residues" evidence="1">
    <location>
        <begin position="47"/>
        <end position="57"/>
    </location>
</feature>
<accession>A0A840AVN2</accession>
<dbReference type="RefSeq" id="WP_183401394.1">
    <property type="nucleotide sequence ID" value="NZ_JACIDS010000007.1"/>
</dbReference>
<sequence length="75" mass="7854">MSPRTLLIVGGLLVGVGSAVAIWIVYQPGPPQEAGAAAPASSTPSGAERRERAEKFLGGDPNLDVRGGQEMRPRW</sequence>
<evidence type="ECO:0000313" key="3">
    <source>
        <dbReference type="EMBL" id="MBB3933742.1"/>
    </source>
</evidence>
<comment type="caution">
    <text evidence="3">The sequence shown here is derived from an EMBL/GenBank/DDBJ whole genome shotgun (WGS) entry which is preliminary data.</text>
</comment>
<name>A0A840AVN2_9HYPH</name>
<organism evidence="3 4">
    <name type="scientific">Kaistia hirudinis</name>
    <dbReference type="NCBI Taxonomy" id="1293440"/>
    <lineage>
        <taxon>Bacteria</taxon>
        <taxon>Pseudomonadati</taxon>
        <taxon>Pseudomonadota</taxon>
        <taxon>Alphaproteobacteria</taxon>
        <taxon>Hyphomicrobiales</taxon>
        <taxon>Kaistiaceae</taxon>
        <taxon>Kaistia</taxon>
    </lineage>
</organism>
<dbReference type="InterPro" id="IPR020065">
    <property type="entry name" value="Conjugal_tfr_protein_TrbK"/>
</dbReference>
<dbReference type="Proteomes" id="UP000553963">
    <property type="component" value="Unassembled WGS sequence"/>
</dbReference>
<keyword evidence="4" id="KW-1185">Reference proteome</keyword>
<evidence type="ECO:0000256" key="1">
    <source>
        <dbReference type="SAM" id="MobiDB-lite"/>
    </source>
</evidence>
<feature type="compositionally biased region" description="Low complexity" evidence="1">
    <location>
        <begin position="32"/>
        <end position="46"/>
    </location>
</feature>
<feature type="region of interest" description="Disordered" evidence="1">
    <location>
        <begin position="32"/>
        <end position="75"/>
    </location>
</feature>
<protein>
    <submittedName>
        <fullName evidence="3">Ti type entry exclusion protein TrbK</fullName>
    </submittedName>
</protein>
<feature type="domain" description="Type IV conjugative transfer protein TrbJ/K C-terminal" evidence="2">
    <location>
        <begin position="1"/>
        <end position="75"/>
    </location>
</feature>
<evidence type="ECO:0000259" key="2">
    <source>
        <dbReference type="Pfam" id="PF10907"/>
    </source>
</evidence>